<evidence type="ECO:0000313" key="4">
    <source>
        <dbReference type="Proteomes" id="UP000240883"/>
    </source>
</evidence>
<name>A0A2T2N6U4_CORCC</name>
<keyword evidence="1" id="KW-0175">Coiled coil</keyword>
<dbReference type="Proteomes" id="UP000240883">
    <property type="component" value="Unassembled WGS sequence"/>
</dbReference>
<gene>
    <name evidence="3" type="ORF">BS50DRAFT_652791</name>
</gene>
<reference evidence="3 4" key="1">
    <citation type="journal article" date="2018" name="Front. Microbiol.">
        <title>Genome-Wide Analysis of Corynespora cassiicola Leaf Fall Disease Putative Effectors.</title>
        <authorList>
            <person name="Lopez D."/>
            <person name="Ribeiro S."/>
            <person name="Label P."/>
            <person name="Fumanal B."/>
            <person name="Venisse J.S."/>
            <person name="Kohler A."/>
            <person name="de Oliveira R.R."/>
            <person name="Labutti K."/>
            <person name="Lipzen A."/>
            <person name="Lail K."/>
            <person name="Bauer D."/>
            <person name="Ohm R.A."/>
            <person name="Barry K.W."/>
            <person name="Spatafora J."/>
            <person name="Grigoriev I.V."/>
            <person name="Martin F.M."/>
            <person name="Pujade-Renaud V."/>
        </authorList>
    </citation>
    <scope>NUCLEOTIDE SEQUENCE [LARGE SCALE GENOMIC DNA]</scope>
    <source>
        <strain evidence="3 4">Philippines</strain>
    </source>
</reference>
<feature type="region of interest" description="Disordered" evidence="2">
    <location>
        <begin position="30"/>
        <end position="60"/>
    </location>
</feature>
<evidence type="ECO:0000313" key="3">
    <source>
        <dbReference type="EMBL" id="PSN61100.1"/>
    </source>
</evidence>
<evidence type="ECO:0000256" key="1">
    <source>
        <dbReference type="SAM" id="Coils"/>
    </source>
</evidence>
<protein>
    <submittedName>
        <fullName evidence="3">Uncharacterized protein</fullName>
    </submittedName>
</protein>
<proteinExistence type="predicted"/>
<organism evidence="3 4">
    <name type="scientific">Corynespora cassiicola Philippines</name>
    <dbReference type="NCBI Taxonomy" id="1448308"/>
    <lineage>
        <taxon>Eukaryota</taxon>
        <taxon>Fungi</taxon>
        <taxon>Dikarya</taxon>
        <taxon>Ascomycota</taxon>
        <taxon>Pezizomycotina</taxon>
        <taxon>Dothideomycetes</taxon>
        <taxon>Pleosporomycetidae</taxon>
        <taxon>Pleosporales</taxon>
        <taxon>Corynesporascaceae</taxon>
        <taxon>Corynespora</taxon>
    </lineage>
</organism>
<accession>A0A2T2N6U4</accession>
<dbReference type="AlphaFoldDB" id="A0A2T2N6U4"/>
<dbReference type="Gene3D" id="1.20.5.340">
    <property type="match status" value="1"/>
</dbReference>
<keyword evidence="4" id="KW-1185">Reference proteome</keyword>
<sequence>MSYQPSFEHQPEATTDEQIPCFINPQSLKIHPTPNINSGNPPSQLPELRTLSQNGSNPQRQVSEFQTQISQLQTQLSQFQTQVSQLQTQILTLQQRTLGLESSTQMLHQNMNFWSQLFLRFDEHVQKVKGVSIFAPQEQAPNMET</sequence>
<dbReference type="EMBL" id="KZ678146">
    <property type="protein sequence ID" value="PSN61100.1"/>
    <property type="molecule type" value="Genomic_DNA"/>
</dbReference>
<evidence type="ECO:0000256" key="2">
    <source>
        <dbReference type="SAM" id="MobiDB-lite"/>
    </source>
</evidence>
<feature type="coiled-coil region" evidence="1">
    <location>
        <begin position="62"/>
        <end position="96"/>
    </location>
</feature>
<feature type="compositionally biased region" description="Polar residues" evidence="2">
    <location>
        <begin position="50"/>
        <end position="60"/>
    </location>
</feature>